<dbReference type="Proteomes" id="UP001501079">
    <property type="component" value="Unassembled WGS sequence"/>
</dbReference>
<name>A0ABP7ZQM0_9MICO</name>
<gene>
    <name evidence="1" type="ORF">GCM10022287_02520</name>
</gene>
<protein>
    <recommendedName>
        <fullName evidence="3">Transposase</fullName>
    </recommendedName>
</protein>
<dbReference type="EMBL" id="BAABBW010000001">
    <property type="protein sequence ID" value="GAA4168016.1"/>
    <property type="molecule type" value="Genomic_DNA"/>
</dbReference>
<organism evidence="1 2">
    <name type="scientific">Gryllotalpicola koreensis</name>
    <dbReference type="NCBI Taxonomy" id="993086"/>
    <lineage>
        <taxon>Bacteria</taxon>
        <taxon>Bacillati</taxon>
        <taxon>Actinomycetota</taxon>
        <taxon>Actinomycetes</taxon>
        <taxon>Micrococcales</taxon>
        <taxon>Microbacteriaceae</taxon>
        <taxon>Gryllotalpicola</taxon>
    </lineage>
</organism>
<evidence type="ECO:0000313" key="2">
    <source>
        <dbReference type="Proteomes" id="UP001501079"/>
    </source>
</evidence>
<sequence>MSETLTGEDTADEWGLAAAIFIARTRRKTGRGPTFSELFTYLLPDTSGLPAPFPDGYAYPQRRRLAGEFRLFAAIEWKRRGWVSWEPGVTRSLRVGRVFREHSRALQQQRAAKERR</sequence>
<dbReference type="RefSeq" id="WP_344751455.1">
    <property type="nucleotide sequence ID" value="NZ_BAABBW010000001.1"/>
</dbReference>
<evidence type="ECO:0008006" key="3">
    <source>
        <dbReference type="Google" id="ProtNLM"/>
    </source>
</evidence>
<reference evidence="2" key="1">
    <citation type="journal article" date="2019" name="Int. J. Syst. Evol. Microbiol.">
        <title>The Global Catalogue of Microorganisms (GCM) 10K type strain sequencing project: providing services to taxonomists for standard genome sequencing and annotation.</title>
        <authorList>
            <consortium name="The Broad Institute Genomics Platform"/>
            <consortium name="The Broad Institute Genome Sequencing Center for Infectious Disease"/>
            <person name="Wu L."/>
            <person name="Ma J."/>
        </authorList>
    </citation>
    <scope>NUCLEOTIDE SEQUENCE [LARGE SCALE GENOMIC DNA]</scope>
    <source>
        <strain evidence="2">JCM 17591</strain>
    </source>
</reference>
<evidence type="ECO:0000313" key="1">
    <source>
        <dbReference type="EMBL" id="GAA4168016.1"/>
    </source>
</evidence>
<keyword evidence="2" id="KW-1185">Reference proteome</keyword>
<proteinExistence type="predicted"/>
<comment type="caution">
    <text evidence="1">The sequence shown here is derived from an EMBL/GenBank/DDBJ whole genome shotgun (WGS) entry which is preliminary data.</text>
</comment>
<accession>A0ABP7ZQM0</accession>